<gene>
    <name evidence="2" type="ORF">CKQ53_05425</name>
</gene>
<keyword evidence="3" id="KW-1185">Reference proteome</keyword>
<sequence length="166" mass="18525">MPTLFLFYVGGSAPGANIELHDVQFAAVDQPEEAFPLLKEIWFGDKKQIHVDSYTPIQWADGHDITLSETPAASTQRLWFVNIGGYLPGEPAELHQFGLFVAPTADEAKTQAKKVLLRDTFKQHKDDLRDVDDCLLLQQLNGWHIHLTPNPNGAPAAPLWQGYLPI</sequence>
<feature type="domain" description="DUF1543" evidence="1">
    <location>
        <begin position="92"/>
        <end position="134"/>
    </location>
</feature>
<evidence type="ECO:0000313" key="3">
    <source>
        <dbReference type="Proteomes" id="UP000263881"/>
    </source>
</evidence>
<dbReference type="Pfam" id="PF07566">
    <property type="entry name" value="DUF1543"/>
    <property type="match status" value="2"/>
</dbReference>
<reference evidence="2 3" key="1">
    <citation type="submission" date="2017-08" db="EMBL/GenBank/DDBJ databases">
        <title>Comparative genomics of bacteria isolated from necrotic lesions of AOD affected trees.</title>
        <authorList>
            <person name="Doonan J."/>
            <person name="Denman S."/>
            <person name="McDonald J.E."/>
        </authorList>
    </citation>
    <scope>NUCLEOTIDE SEQUENCE [LARGE SCALE GENOMIC DNA]</scope>
    <source>
        <strain evidence="2 3">477</strain>
    </source>
</reference>
<accession>A0AAD0WME4</accession>
<dbReference type="EMBL" id="CP023009">
    <property type="protein sequence ID" value="AXW88759.1"/>
    <property type="molecule type" value="Genomic_DNA"/>
</dbReference>
<feature type="domain" description="DUF1543" evidence="1">
    <location>
        <begin position="16"/>
        <end position="67"/>
    </location>
</feature>
<dbReference type="Proteomes" id="UP000263881">
    <property type="component" value="Chromosome"/>
</dbReference>
<dbReference type="Gene3D" id="3.10.20.10">
    <property type="match status" value="2"/>
</dbReference>
<evidence type="ECO:0000313" key="2">
    <source>
        <dbReference type="EMBL" id="AXW88759.1"/>
    </source>
</evidence>
<dbReference type="AlphaFoldDB" id="A0AAD0WME4"/>
<protein>
    <recommendedName>
        <fullName evidence="1">DUF1543 domain-containing protein</fullName>
    </recommendedName>
</protein>
<proteinExistence type="predicted"/>
<dbReference type="InterPro" id="IPR011440">
    <property type="entry name" value="DUF1543"/>
</dbReference>
<organism evidence="2 3">
    <name type="scientific">Lonsdalea britannica</name>
    <dbReference type="NCBI Taxonomy" id="1082704"/>
    <lineage>
        <taxon>Bacteria</taxon>
        <taxon>Pseudomonadati</taxon>
        <taxon>Pseudomonadota</taxon>
        <taxon>Gammaproteobacteria</taxon>
        <taxon>Enterobacterales</taxon>
        <taxon>Pectobacteriaceae</taxon>
        <taxon>Lonsdalea</taxon>
    </lineage>
</organism>
<dbReference type="RefSeq" id="WP_118895287.1">
    <property type="nucleotide sequence ID" value="NZ_CP023009.1"/>
</dbReference>
<name>A0AAD0WME4_9GAMM</name>
<evidence type="ECO:0000259" key="1">
    <source>
        <dbReference type="Pfam" id="PF07566"/>
    </source>
</evidence>
<dbReference type="KEGG" id="lbq:CKQ53_05425"/>